<dbReference type="AlphaFoldDB" id="B6H439"/>
<dbReference type="Gene3D" id="3.90.550.50">
    <property type="match status" value="1"/>
</dbReference>
<keyword evidence="10 12" id="KW-1133">Transmembrane helix</keyword>
<dbReference type="GO" id="GO:0016263">
    <property type="term" value="F:glycoprotein-N-acetylgalactosamine 3-beta-galactosyltransferase activity"/>
    <property type="evidence" value="ECO:0007669"/>
    <property type="project" value="UniProtKB-EC"/>
</dbReference>
<accession>B6H439</accession>
<comment type="subcellular location">
    <subcellularLocation>
        <location evidence="1">Membrane</location>
        <topology evidence="1">Single-pass type II membrane protein</topology>
    </subcellularLocation>
</comment>
<dbReference type="GeneID" id="8317482"/>
<dbReference type="PANTHER" id="PTHR23033">
    <property type="entry name" value="BETA1,3-GALACTOSYLTRANSFERASE"/>
    <property type="match status" value="1"/>
</dbReference>
<evidence type="ECO:0000256" key="1">
    <source>
        <dbReference type="ARBA" id="ARBA00004606"/>
    </source>
</evidence>
<dbReference type="eggNOG" id="KOG2246">
    <property type="taxonomic scope" value="Eukaryota"/>
</dbReference>
<keyword evidence="8" id="KW-0547">Nucleotide-binding</keyword>
<dbReference type="OrthoDB" id="414175at2759"/>
<dbReference type="GO" id="GO:0000166">
    <property type="term" value="F:nucleotide binding"/>
    <property type="evidence" value="ECO:0007669"/>
    <property type="project" value="UniProtKB-KW"/>
</dbReference>
<feature type="transmembrane region" description="Helical" evidence="12">
    <location>
        <begin position="39"/>
        <end position="58"/>
    </location>
</feature>
<evidence type="ECO:0000256" key="12">
    <source>
        <dbReference type="SAM" id="Phobius"/>
    </source>
</evidence>
<gene>
    <name evidence="14" type="ORF">Pc13g09570</name>
    <name evidence="14" type="ORF">PCH_Pc13g09570</name>
</gene>
<proteinExistence type="inferred from homology"/>
<dbReference type="VEuPathDB" id="FungiDB:PCH_Pc13g09570"/>
<dbReference type="EC" id="2.4.1.122" evidence="4"/>
<dbReference type="GO" id="GO:0016020">
    <property type="term" value="C:membrane"/>
    <property type="evidence" value="ECO:0007669"/>
    <property type="project" value="UniProtKB-SubCell"/>
</dbReference>
<evidence type="ECO:0000313" key="15">
    <source>
        <dbReference type="Proteomes" id="UP000000724"/>
    </source>
</evidence>
<evidence type="ECO:0000256" key="4">
    <source>
        <dbReference type="ARBA" id="ARBA00012557"/>
    </source>
</evidence>
<evidence type="ECO:0000256" key="2">
    <source>
        <dbReference type="ARBA" id="ARBA00004922"/>
    </source>
</evidence>
<keyword evidence="6" id="KW-0808">Transferase</keyword>
<evidence type="ECO:0000256" key="11">
    <source>
        <dbReference type="ARBA" id="ARBA00023136"/>
    </source>
</evidence>
<sequence length="499" mass="56291">MRTMTRANLEQTRYSDVYTSTSATVWPFFRALCNAKLKLLAVFLTVSTILLLTLYSGGLSEDISSSQKDELVNEKDYWTWETSTRFRKSQHDNGSGGSSQNATCDTFPSDVLSRVQIILKTSATEDPKRVNTHMASVTRCISNLLVVSDKETELHGHHVHDILADLPPSARNLIPEFKGYDALQRGASNIDGAAGWKLDRFKFLPMVERAKKVNPSAEWYVFIETDTYFVWDNLFRMLEQFDPSFPLYMGSPAPGRDVGDGKVNWFAYGGSGFVLSRAAVDTLVAREIGRYGQFIGQSLSEQYMQMVKDDCCGDSVLGFVLYEKGIELSGMWPMFNAHPLDSIPFGDDHHWCQPVISMHKSQLSDMTGLAEWEDKQDRTNPLLYADLVDYHRLGQLPERKGWDNGAHGGIIEQPDTLPQHGSLEACRQACHDKDWCMSYTYDTAGACVFVQSLRLGAASKMEIADQFTAGWDNDKIQNWRANNKCKQAMWMKPSLTRII</sequence>
<comment type="similarity">
    <text evidence="3">Belongs to the glycosyltransferase 31 family. Beta3-Gal-T subfamily.</text>
</comment>
<dbReference type="InterPro" id="IPR026050">
    <property type="entry name" value="C1GALT1/C1GALT1_chp1"/>
</dbReference>
<keyword evidence="11 12" id="KW-0472">Membrane</keyword>
<protein>
    <recommendedName>
        <fullName evidence="4">N-acetylgalactosaminide beta-1,3-galactosyltransferase</fullName>
        <ecNumber evidence="4">2.4.1.122</ecNumber>
    </recommendedName>
</protein>
<reference evidence="14 15" key="1">
    <citation type="journal article" date="2008" name="Nat. Biotechnol.">
        <title>Genome sequencing and analysis of the filamentous fungus Penicillium chrysogenum.</title>
        <authorList>
            <person name="van den Berg M.A."/>
            <person name="Albang R."/>
            <person name="Albermann K."/>
            <person name="Badger J.H."/>
            <person name="Daran J.-M."/>
            <person name="Driessen A.J.M."/>
            <person name="Garcia-Estrada C."/>
            <person name="Fedorova N.D."/>
            <person name="Harris D.M."/>
            <person name="Heijne W.H.M."/>
            <person name="Joardar V.S."/>
            <person name="Kiel J.A.K.W."/>
            <person name="Kovalchuk A."/>
            <person name="Martin J.F."/>
            <person name="Nierman W.C."/>
            <person name="Nijland J.G."/>
            <person name="Pronk J.T."/>
            <person name="Roubos J.A."/>
            <person name="van der Klei I.J."/>
            <person name="van Peij N.N.M.E."/>
            <person name="Veenhuis M."/>
            <person name="von Doehren H."/>
            <person name="Wagner C."/>
            <person name="Wortman J.R."/>
            <person name="Bovenberg R.A.L."/>
        </authorList>
    </citation>
    <scope>NUCLEOTIDE SEQUENCE [LARGE SCALE GENOMIC DNA]</scope>
    <source>
        <strain evidence="15">ATCC 28089 / DSM 1075 / NRRL 1951 / Wisconsin 54-1255</strain>
    </source>
</reference>
<keyword evidence="7 12" id="KW-0812">Transmembrane</keyword>
<dbReference type="OMA" id="CATFPKH"/>
<keyword evidence="15" id="KW-1185">Reference proteome</keyword>
<organism evidence="14 15">
    <name type="scientific">Penicillium rubens (strain ATCC 28089 / DSM 1075 / NRRL 1951 / Wisconsin 54-1255)</name>
    <name type="common">Penicillium chrysogenum</name>
    <dbReference type="NCBI Taxonomy" id="500485"/>
    <lineage>
        <taxon>Eukaryota</taxon>
        <taxon>Fungi</taxon>
        <taxon>Dikarya</taxon>
        <taxon>Ascomycota</taxon>
        <taxon>Pezizomycotina</taxon>
        <taxon>Eurotiomycetes</taxon>
        <taxon>Eurotiomycetidae</taxon>
        <taxon>Eurotiales</taxon>
        <taxon>Aspergillaceae</taxon>
        <taxon>Penicillium</taxon>
        <taxon>Penicillium chrysogenum species complex</taxon>
    </lineage>
</organism>
<dbReference type="HOGENOM" id="CLU_022549_0_0_1"/>
<evidence type="ECO:0000256" key="6">
    <source>
        <dbReference type="ARBA" id="ARBA00022679"/>
    </source>
</evidence>
<evidence type="ECO:0000256" key="10">
    <source>
        <dbReference type="ARBA" id="ARBA00022989"/>
    </source>
</evidence>
<comment type="pathway">
    <text evidence="2">Protein modification; protein glycosylation.</text>
</comment>
<evidence type="ECO:0000256" key="3">
    <source>
        <dbReference type="ARBA" id="ARBA00006462"/>
    </source>
</evidence>
<evidence type="ECO:0000256" key="7">
    <source>
        <dbReference type="ARBA" id="ARBA00022692"/>
    </source>
</evidence>
<dbReference type="KEGG" id="pcs:N7525_003221"/>
<feature type="domain" description="Fringe-like glycosyltransferase" evidence="13">
    <location>
        <begin position="207"/>
        <end position="295"/>
    </location>
</feature>
<keyword evidence="9" id="KW-0735">Signal-anchor</keyword>
<evidence type="ECO:0000256" key="9">
    <source>
        <dbReference type="ARBA" id="ARBA00022968"/>
    </source>
</evidence>
<dbReference type="Proteomes" id="UP000000724">
    <property type="component" value="Contig Pc00c13"/>
</dbReference>
<dbReference type="InterPro" id="IPR003378">
    <property type="entry name" value="Fringe-like_glycosylTrfase"/>
</dbReference>
<keyword evidence="5" id="KW-0328">Glycosyltransferase</keyword>
<dbReference type="EMBL" id="AM920428">
    <property type="protein sequence ID" value="CAP92026.1"/>
    <property type="molecule type" value="Genomic_DNA"/>
</dbReference>
<dbReference type="BioCyc" id="PCHR:PC13G09570-MONOMER"/>
<dbReference type="Pfam" id="PF02434">
    <property type="entry name" value="Fringe"/>
    <property type="match status" value="1"/>
</dbReference>
<evidence type="ECO:0000259" key="13">
    <source>
        <dbReference type="Pfam" id="PF02434"/>
    </source>
</evidence>
<evidence type="ECO:0000256" key="5">
    <source>
        <dbReference type="ARBA" id="ARBA00022676"/>
    </source>
</evidence>
<dbReference type="STRING" id="500485.B6H439"/>
<dbReference type="CAZy" id="GT31">
    <property type="family name" value="Glycosyltransferase Family 31"/>
</dbReference>
<name>B6H439_PENRW</name>
<evidence type="ECO:0000313" key="14">
    <source>
        <dbReference type="EMBL" id="CAP92026.1"/>
    </source>
</evidence>
<evidence type="ECO:0000256" key="8">
    <source>
        <dbReference type="ARBA" id="ARBA00022741"/>
    </source>
</evidence>
<dbReference type="PANTHER" id="PTHR23033:SF43">
    <property type="entry name" value="APPLE DOMAIN-CONTAINING PROTEIN"/>
    <property type="match status" value="1"/>
</dbReference>